<dbReference type="PANTHER" id="PTHR43767:SF10">
    <property type="entry name" value="SURFACTIN SYNTHASE SUBUNIT 1"/>
    <property type="match status" value="1"/>
</dbReference>
<evidence type="ECO:0000313" key="2">
    <source>
        <dbReference type="EMBL" id="PXX54602.1"/>
    </source>
</evidence>
<dbReference type="EMBL" id="QJKF01000024">
    <property type="protein sequence ID" value="PXX54602.1"/>
    <property type="molecule type" value="Genomic_DNA"/>
</dbReference>
<reference evidence="2 3" key="1">
    <citation type="submission" date="2018-05" db="EMBL/GenBank/DDBJ databases">
        <title>Genomic Encyclopedia of Type Strains, Phase IV (KMG-IV): sequencing the most valuable type-strain genomes for metagenomic binning, comparative biology and taxonomic classification.</title>
        <authorList>
            <person name="Goeker M."/>
        </authorList>
    </citation>
    <scope>NUCLEOTIDE SEQUENCE [LARGE SCALE GENOMIC DNA]</scope>
    <source>
        <strain evidence="2 3">DSM 44704</strain>
    </source>
</reference>
<name>A0A318JSW8_9NOCA</name>
<keyword evidence="3" id="KW-1185">Reference proteome</keyword>
<sequence length="460" mass="49263">MTLRALRLAPAEPVIWEGEQPVPADAVRSGIRSAEAWLDTADKALVAVATGRTLPGLLAYLTALRHGHAVLLAEDLARGRLLDTYRPERVLDDGTEPVPAGYRSGGSFLGARMLVRSNPSEDGIHPELALLMTTSGSSGQPKAVRLSYTNVAANAEAIAEALGLHAADIGITSLPMDYSFGLSIVNSHLRVGAGLVLSPSSPTSRRFWRLAERAGVTNIGAVPVSYRLLRQLDWRASAHRSLRLAYQAGGALEPELVEHFGRMLAAHGGGFCPMYGATEATARMTYLPPESLLDHLGSVGRPVPGGRLRIDGPDRGVGEIVYEGPNVMLGYAHSRADLSEGDTTGGILRTGDLGYLDRGMLYCVGRKDRRIKLHGKRILLDDVERRLTRVGPAAAVPATGEAAVVYVEGHVEPFREAWLTTLRALELPAECLPLRAVARLPRTGAGKVDLVRLRTMAAAE</sequence>
<evidence type="ECO:0000313" key="3">
    <source>
        <dbReference type="Proteomes" id="UP000247569"/>
    </source>
</evidence>
<dbReference type="GO" id="GO:0016874">
    <property type="term" value="F:ligase activity"/>
    <property type="evidence" value="ECO:0007669"/>
    <property type="project" value="UniProtKB-KW"/>
</dbReference>
<accession>A0A318JSW8</accession>
<dbReference type="OrthoDB" id="8445630at2"/>
<dbReference type="AlphaFoldDB" id="A0A318JSW8"/>
<comment type="caution">
    <text evidence="2">The sequence shown here is derived from an EMBL/GenBank/DDBJ whole genome shotgun (WGS) entry which is preliminary data.</text>
</comment>
<organism evidence="2 3">
    <name type="scientific">Nocardia tenerifensis</name>
    <dbReference type="NCBI Taxonomy" id="228006"/>
    <lineage>
        <taxon>Bacteria</taxon>
        <taxon>Bacillati</taxon>
        <taxon>Actinomycetota</taxon>
        <taxon>Actinomycetes</taxon>
        <taxon>Mycobacteriales</taxon>
        <taxon>Nocardiaceae</taxon>
        <taxon>Nocardia</taxon>
    </lineage>
</organism>
<dbReference type="SUPFAM" id="SSF56801">
    <property type="entry name" value="Acetyl-CoA synthetase-like"/>
    <property type="match status" value="1"/>
</dbReference>
<keyword evidence="2" id="KW-0436">Ligase</keyword>
<evidence type="ECO:0000259" key="1">
    <source>
        <dbReference type="Pfam" id="PF00501"/>
    </source>
</evidence>
<dbReference type="Proteomes" id="UP000247569">
    <property type="component" value="Unassembled WGS sequence"/>
</dbReference>
<proteinExistence type="predicted"/>
<dbReference type="Pfam" id="PF00501">
    <property type="entry name" value="AMP-binding"/>
    <property type="match status" value="1"/>
</dbReference>
<dbReference type="InterPro" id="IPR020845">
    <property type="entry name" value="AMP-binding_CS"/>
</dbReference>
<dbReference type="Gene3D" id="3.40.50.12780">
    <property type="entry name" value="N-terminal domain of ligase-like"/>
    <property type="match status" value="1"/>
</dbReference>
<protein>
    <submittedName>
        <fullName evidence="2">Acyl-CoA synthetase (AMP-forming)/AMP-acid ligase II</fullName>
    </submittedName>
</protein>
<dbReference type="InterPro" id="IPR000873">
    <property type="entry name" value="AMP-dep_synth/lig_dom"/>
</dbReference>
<gene>
    <name evidence="2" type="ORF">DFR70_12443</name>
</gene>
<dbReference type="InterPro" id="IPR045851">
    <property type="entry name" value="AMP-bd_C_sf"/>
</dbReference>
<dbReference type="InterPro" id="IPR050237">
    <property type="entry name" value="ATP-dep_AMP-bd_enzyme"/>
</dbReference>
<dbReference type="RefSeq" id="WP_051186877.1">
    <property type="nucleotide sequence ID" value="NZ_QJKF01000024.1"/>
</dbReference>
<dbReference type="Gene3D" id="3.30.300.30">
    <property type="match status" value="1"/>
</dbReference>
<feature type="domain" description="AMP-dependent synthetase/ligase" evidence="1">
    <location>
        <begin position="125"/>
        <end position="331"/>
    </location>
</feature>
<dbReference type="PROSITE" id="PS00455">
    <property type="entry name" value="AMP_BINDING"/>
    <property type="match status" value="1"/>
</dbReference>
<dbReference type="PANTHER" id="PTHR43767">
    <property type="entry name" value="LONG-CHAIN-FATTY-ACID--COA LIGASE"/>
    <property type="match status" value="1"/>
</dbReference>
<dbReference type="InterPro" id="IPR042099">
    <property type="entry name" value="ANL_N_sf"/>
</dbReference>